<comment type="function">
    <text evidence="2">Plays a role in the regulation of phosphate uptake.</text>
</comment>
<feature type="domain" description="PhoU" evidence="3">
    <location>
        <begin position="25"/>
        <end position="110"/>
    </location>
</feature>
<dbReference type="PANTHER" id="PTHR42930">
    <property type="entry name" value="PHOSPHATE-SPECIFIC TRANSPORT SYSTEM ACCESSORY PROTEIN PHOU"/>
    <property type="match status" value="1"/>
</dbReference>
<dbReference type="InterPro" id="IPR038078">
    <property type="entry name" value="PhoU-like_sf"/>
</dbReference>
<dbReference type="InterPro" id="IPR028366">
    <property type="entry name" value="PhoU"/>
</dbReference>
<protein>
    <recommendedName>
        <fullName evidence="2">Phosphate-specific transport system accessory protein PhoU</fullName>
    </recommendedName>
</protein>
<comment type="similarity">
    <text evidence="1 2">Belongs to the PhoU family.</text>
</comment>
<reference evidence="5" key="1">
    <citation type="journal article" date="2019" name="Int. J. Syst. Evol. Microbiol.">
        <title>The Global Catalogue of Microorganisms (GCM) 10K type strain sequencing project: providing services to taxonomists for standard genome sequencing and annotation.</title>
        <authorList>
            <consortium name="The Broad Institute Genomics Platform"/>
            <consortium name="The Broad Institute Genome Sequencing Center for Infectious Disease"/>
            <person name="Wu L."/>
            <person name="Ma J."/>
        </authorList>
    </citation>
    <scope>NUCLEOTIDE SEQUENCE [LARGE SCALE GENOMIC DNA]</scope>
    <source>
        <strain evidence="5">NBRC 112502</strain>
    </source>
</reference>
<keyword evidence="2" id="KW-0813">Transport</keyword>
<dbReference type="Proteomes" id="UP001156641">
    <property type="component" value="Unassembled WGS sequence"/>
</dbReference>
<dbReference type="InterPro" id="IPR026022">
    <property type="entry name" value="PhoU_dom"/>
</dbReference>
<dbReference type="PANTHER" id="PTHR42930:SF3">
    <property type="entry name" value="PHOSPHATE-SPECIFIC TRANSPORT SYSTEM ACCESSORY PROTEIN PHOU"/>
    <property type="match status" value="1"/>
</dbReference>
<proteinExistence type="inferred from homology"/>
<evidence type="ECO:0000256" key="2">
    <source>
        <dbReference type="PIRNR" id="PIRNR003107"/>
    </source>
</evidence>
<dbReference type="SUPFAM" id="SSF109755">
    <property type="entry name" value="PhoU-like"/>
    <property type="match status" value="1"/>
</dbReference>
<keyword evidence="2" id="KW-0592">Phosphate transport</keyword>
<dbReference type="PIRSF" id="PIRSF003107">
    <property type="entry name" value="PhoU"/>
    <property type="match status" value="1"/>
</dbReference>
<dbReference type="Pfam" id="PF01895">
    <property type="entry name" value="PhoU"/>
    <property type="match status" value="2"/>
</dbReference>
<comment type="subcellular location">
    <subcellularLocation>
        <location evidence="2">Cytoplasm</location>
    </subcellularLocation>
</comment>
<evidence type="ECO:0000313" key="4">
    <source>
        <dbReference type="EMBL" id="GLR68962.1"/>
    </source>
</evidence>
<evidence type="ECO:0000259" key="3">
    <source>
        <dbReference type="Pfam" id="PF01895"/>
    </source>
</evidence>
<dbReference type="NCBIfam" id="TIGR02135">
    <property type="entry name" value="phoU_full"/>
    <property type="match status" value="1"/>
</dbReference>
<dbReference type="Gene3D" id="1.20.58.220">
    <property type="entry name" value="Phosphate transport system protein phou homolog 2, domain 2"/>
    <property type="match status" value="1"/>
</dbReference>
<evidence type="ECO:0000256" key="1">
    <source>
        <dbReference type="ARBA" id="ARBA00008107"/>
    </source>
</evidence>
<gene>
    <name evidence="4" type="ORF">GCM10010909_36440</name>
</gene>
<organism evidence="4 5">
    <name type="scientific">Acidocella aquatica</name>
    <dbReference type="NCBI Taxonomy" id="1922313"/>
    <lineage>
        <taxon>Bacteria</taxon>
        <taxon>Pseudomonadati</taxon>
        <taxon>Pseudomonadota</taxon>
        <taxon>Alphaproteobacteria</taxon>
        <taxon>Acetobacterales</taxon>
        <taxon>Acidocellaceae</taxon>
        <taxon>Acidocella</taxon>
    </lineage>
</organism>
<keyword evidence="2" id="KW-0963">Cytoplasm</keyword>
<keyword evidence="5" id="KW-1185">Reference proteome</keyword>
<dbReference type="EMBL" id="BSOS01000099">
    <property type="protein sequence ID" value="GLR68962.1"/>
    <property type="molecule type" value="Genomic_DNA"/>
</dbReference>
<feature type="domain" description="PhoU" evidence="3">
    <location>
        <begin position="127"/>
        <end position="210"/>
    </location>
</feature>
<comment type="caution">
    <text evidence="4">The sequence shown here is derived from an EMBL/GenBank/DDBJ whole genome shotgun (WGS) entry which is preliminary data.</text>
</comment>
<name>A0ABQ6AE88_9PROT</name>
<comment type="subunit">
    <text evidence="2">Homodimer.</text>
</comment>
<sequence>MPDEPKHIVASFEAELKKLRDMIAVMGGLVERAVADAATALLEHDAALAANVIEHDPKIDAEERAIEQFAVRLLALRQPVADDLRQVIQALKVVTDLERVGDYAANIAKRSIVINQAASRFALSGLGQMAALVQQNLKSSIDAVGEADPQKAISVWRADQAVDDLYNTIFRELITYMMEDARSITACTHLLFIAKNLERIGDHTTNIAELTYYAVTGESLPEFRPKGDQTSAYIHANPAGQ</sequence>
<dbReference type="RefSeq" id="WP_284259819.1">
    <property type="nucleotide sequence ID" value="NZ_BSOS01000099.1"/>
</dbReference>
<accession>A0ABQ6AE88</accession>
<evidence type="ECO:0000313" key="5">
    <source>
        <dbReference type="Proteomes" id="UP001156641"/>
    </source>
</evidence>